<dbReference type="AlphaFoldDB" id="A0A5N7CFT8"/>
<organism evidence="1">
    <name type="scientific">Petromyces alliaceus</name>
    <name type="common">Aspergillus alliaceus</name>
    <dbReference type="NCBI Taxonomy" id="209559"/>
    <lineage>
        <taxon>Eukaryota</taxon>
        <taxon>Fungi</taxon>
        <taxon>Dikarya</taxon>
        <taxon>Ascomycota</taxon>
        <taxon>Pezizomycotina</taxon>
        <taxon>Eurotiomycetes</taxon>
        <taxon>Eurotiomycetidae</taxon>
        <taxon>Eurotiales</taxon>
        <taxon>Aspergillaceae</taxon>
        <taxon>Aspergillus</taxon>
        <taxon>Aspergillus subgen. Circumdati</taxon>
    </lineage>
</organism>
<name>A0A5N7CFT8_PETAA</name>
<evidence type="ECO:0000313" key="1">
    <source>
        <dbReference type="EMBL" id="KAE8393046.1"/>
    </source>
</evidence>
<dbReference type="Proteomes" id="UP000326877">
    <property type="component" value="Unassembled WGS sequence"/>
</dbReference>
<gene>
    <name evidence="1" type="ORF">BDV23DRAFT_149984</name>
</gene>
<sequence>MIKFCVFASHSTTLLPPQLQSRGLTLIGGKKLATTKILSEIQKLLPRAWRSNMRTANSIDAVKDLATIGPGSDIISLRDFDEELFASTMTSPAWLHYKAC</sequence>
<accession>A0A5N7CFT8</accession>
<proteinExistence type="predicted"/>
<dbReference type="EMBL" id="ML735232">
    <property type="protein sequence ID" value="KAE8393046.1"/>
    <property type="molecule type" value="Genomic_DNA"/>
</dbReference>
<reference evidence="1" key="1">
    <citation type="submission" date="2019-04" db="EMBL/GenBank/DDBJ databases">
        <title>Friends and foes A comparative genomics studyof 23 Aspergillus species from section Flavi.</title>
        <authorList>
            <consortium name="DOE Joint Genome Institute"/>
            <person name="Kjaerbolling I."/>
            <person name="Vesth T."/>
            <person name="Frisvad J.C."/>
            <person name="Nybo J.L."/>
            <person name="Theobald S."/>
            <person name="Kildgaard S."/>
            <person name="Isbrandt T."/>
            <person name="Kuo A."/>
            <person name="Sato A."/>
            <person name="Lyhne E.K."/>
            <person name="Kogle M.E."/>
            <person name="Wiebenga A."/>
            <person name="Kun R.S."/>
            <person name="Lubbers R.J."/>
            <person name="Makela M.R."/>
            <person name="Barry K."/>
            <person name="Chovatia M."/>
            <person name="Clum A."/>
            <person name="Daum C."/>
            <person name="Haridas S."/>
            <person name="He G."/>
            <person name="LaButti K."/>
            <person name="Lipzen A."/>
            <person name="Mondo S."/>
            <person name="Riley R."/>
            <person name="Salamov A."/>
            <person name="Simmons B.A."/>
            <person name="Magnuson J.K."/>
            <person name="Henrissat B."/>
            <person name="Mortensen U.H."/>
            <person name="Larsen T.O."/>
            <person name="Devries R.P."/>
            <person name="Grigoriev I.V."/>
            <person name="Machida M."/>
            <person name="Baker S.E."/>
            <person name="Andersen M.R."/>
        </authorList>
    </citation>
    <scope>NUCLEOTIDE SEQUENCE [LARGE SCALE GENOMIC DNA]</scope>
    <source>
        <strain evidence="1">IBT 14317</strain>
    </source>
</reference>
<protein>
    <submittedName>
        <fullName evidence="1">Uncharacterized protein</fullName>
    </submittedName>
</protein>